<evidence type="ECO:0000259" key="2">
    <source>
        <dbReference type="Pfam" id="PF10728"/>
    </source>
</evidence>
<protein>
    <submittedName>
        <fullName evidence="3">Putative short-subunit dehydrogenase-like oxidoreductase (DUF2520 family)</fullName>
    </submittedName>
</protein>
<dbReference type="RefSeq" id="WP_132130181.1">
    <property type="nucleotide sequence ID" value="NZ_CP042432.1"/>
</dbReference>
<dbReference type="InterPro" id="IPR008927">
    <property type="entry name" value="6-PGluconate_DH-like_C_sf"/>
</dbReference>
<dbReference type="InterPro" id="IPR037108">
    <property type="entry name" value="TM1727-like_C_sf"/>
</dbReference>
<sequence>MRISIIGSGNVATHLGKAFYHSGHEIADICSPSPGHARALASLVNARALTQPSALRKDIDLCLIAVKDDVIEQLASALDFRETVVAHTAGSISMQTLSGSSPYYGVFYPFQTFSAFREPDISRVPFCLEANRQQALERLRELAESIGGKIVEVDSPGRKTLHLAAVFASNFTNHLYALAGELIREKGLPFDIMRSLILETAEKAVNADPFTAQTGPAVRNDQKVIREHLHQLEGQPALKQLYSLLSASILNSHKKPNI</sequence>
<feature type="domain" description="DUF2520" evidence="2">
    <location>
        <begin position="124"/>
        <end position="248"/>
    </location>
</feature>
<dbReference type="Gene3D" id="1.10.1040.20">
    <property type="entry name" value="ProC-like, C-terminal domain"/>
    <property type="match status" value="1"/>
</dbReference>
<accession>A0A4R3KMD9</accession>
<evidence type="ECO:0000313" key="4">
    <source>
        <dbReference type="Proteomes" id="UP000295807"/>
    </source>
</evidence>
<dbReference type="AlphaFoldDB" id="A0A4R3KMD9"/>
<dbReference type="Pfam" id="PF03807">
    <property type="entry name" value="F420_oxidored"/>
    <property type="match status" value="1"/>
</dbReference>
<dbReference type="PANTHER" id="PTHR40459">
    <property type="entry name" value="CONSERVED HYPOTHETICAL ALANINE AND LEUCINE RICH PROTEIN"/>
    <property type="match status" value="1"/>
</dbReference>
<dbReference type="InterPro" id="IPR018931">
    <property type="entry name" value="DUF2520"/>
</dbReference>
<dbReference type="OrthoDB" id="9810755at2"/>
<dbReference type="Pfam" id="PF10728">
    <property type="entry name" value="DUF2520"/>
    <property type="match status" value="1"/>
</dbReference>
<organism evidence="3 4">
    <name type="scientific">Anseongella ginsenosidimutans</name>
    <dbReference type="NCBI Taxonomy" id="496056"/>
    <lineage>
        <taxon>Bacteria</taxon>
        <taxon>Pseudomonadati</taxon>
        <taxon>Bacteroidota</taxon>
        <taxon>Sphingobacteriia</taxon>
        <taxon>Sphingobacteriales</taxon>
        <taxon>Sphingobacteriaceae</taxon>
        <taxon>Anseongella</taxon>
    </lineage>
</organism>
<proteinExistence type="predicted"/>
<name>A0A4R3KMD9_9SPHI</name>
<evidence type="ECO:0000259" key="1">
    <source>
        <dbReference type="Pfam" id="PF03807"/>
    </source>
</evidence>
<evidence type="ECO:0000313" key="3">
    <source>
        <dbReference type="EMBL" id="TCS85465.1"/>
    </source>
</evidence>
<dbReference type="InterPro" id="IPR036291">
    <property type="entry name" value="NAD(P)-bd_dom_sf"/>
</dbReference>
<dbReference type="EMBL" id="SMAD01000012">
    <property type="protein sequence ID" value="TCS85465.1"/>
    <property type="molecule type" value="Genomic_DNA"/>
</dbReference>
<feature type="domain" description="Pyrroline-5-carboxylate reductase catalytic N-terminal" evidence="1">
    <location>
        <begin position="2"/>
        <end position="84"/>
    </location>
</feature>
<dbReference type="SUPFAM" id="SSF48179">
    <property type="entry name" value="6-phosphogluconate dehydrogenase C-terminal domain-like"/>
    <property type="match status" value="1"/>
</dbReference>
<comment type="caution">
    <text evidence="3">The sequence shown here is derived from an EMBL/GenBank/DDBJ whole genome shotgun (WGS) entry which is preliminary data.</text>
</comment>
<reference evidence="3 4" key="1">
    <citation type="submission" date="2019-03" db="EMBL/GenBank/DDBJ databases">
        <title>Genomic Encyclopedia of Type Strains, Phase IV (KMG-IV): sequencing the most valuable type-strain genomes for metagenomic binning, comparative biology and taxonomic classification.</title>
        <authorList>
            <person name="Goeker M."/>
        </authorList>
    </citation>
    <scope>NUCLEOTIDE SEQUENCE [LARGE SCALE GENOMIC DNA]</scope>
    <source>
        <strain evidence="3 4">DSM 21100</strain>
    </source>
</reference>
<gene>
    <name evidence="3" type="ORF">EDD80_11240</name>
</gene>
<dbReference type="SUPFAM" id="SSF51735">
    <property type="entry name" value="NAD(P)-binding Rossmann-fold domains"/>
    <property type="match status" value="1"/>
</dbReference>
<dbReference type="PANTHER" id="PTHR40459:SF1">
    <property type="entry name" value="CONSERVED HYPOTHETICAL ALANINE AND LEUCINE RICH PROTEIN"/>
    <property type="match status" value="1"/>
</dbReference>
<dbReference type="InterPro" id="IPR028939">
    <property type="entry name" value="P5C_Rdtase_cat_N"/>
</dbReference>
<dbReference type="Gene3D" id="3.40.50.720">
    <property type="entry name" value="NAD(P)-binding Rossmann-like Domain"/>
    <property type="match status" value="1"/>
</dbReference>
<dbReference type="Proteomes" id="UP000295807">
    <property type="component" value="Unassembled WGS sequence"/>
</dbReference>
<keyword evidence="4" id="KW-1185">Reference proteome</keyword>